<feature type="region of interest" description="Disordered" evidence="1">
    <location>
        <begin position="1"/>
        <end position="33"/>
    </location>
</feature>
<proteinExistence type="predicted"/>
<dbReference type="AlphaFoldDB" id="A0A2J7ZYR9"/>
<evidence type="ECO:0000313" key="3">
    <source>
        <dbReference type="Proteomes" id="UP000236333"/>
    </source>
</evidence>
<keyword evidence="3" id="KW-1185">Reference proteome</keyword>
<evidence type="ECO:0000313" key="2">
    <source>
        <dbReference type="EMBL" id="PNH05414.1"/>
    </source>
</evidence>
<gene>
    <name evidence="2" type="ORF">TSOC_008331</name>
</gene>
<feature type="compositionally biased region" description="Low complexity" evidence="1">
    <location>
        <begin position="16"/>
        <end position="33"/>
    </location>
</feature>
<reference evidence="2 3" key="1">
    <citation type="journal article" date="2017" name="Mol. Biol. Evol.">
        <title>The 4-celled Tetrabaena socialis nuclear genome reveals the essential components for genetic control of cell number at the origin of multicellularity in the volvocine lineage.</title>
        <authorList>
            <person name="Featherston J."/>
            <person name="Arakaki Y."/>
            <person name="Hanschen E.R."/>
            <person name="Ferris P.J."/>
            <person name="Michod R.E."/>
            <person name="Olson B.J.S.C."/>
            <person name="Nozaki H."/>
            <person name="Durand P.M."/>
        </authorList>
    </citation>
    <scope>NUCLEOTIDE SEQUENCE [LARGE SCALE GENOMIC DNA]</scope>
    <source>
        <strain evidence="2 3">NIES-571</strain>
    </source>
</reference>
<name>A0A2J7ZYR9_9CHLO</name>
<dbReference type="Proteomes" id="UP000236333">
    <property type="component" value="Unassembled WGS sequence"/>
</dbReference>
<comment type="caution">
    <text evidence="2">The sequence shown here is derived from an EMBL/GenBank/DDBJ whole genome shotgun (WGS) entry which is preliminary data.</text>
</comment>
<feature type="region of interest" description="Disordered" evidence="1">
    <location>
        <begin position="63"/>
        <end position="82"/>
    </location>
</feature>
<organism evidence="2 3">
    <name type="scientific">Tetrabaena socialis</name>
    <dbReference type="NCBI Taxonomy" id="47790"/>
    <lineage>
        <taxon>Eukaryota</taxon>
        <taxon>Viridiplantae</taxon>
        <taxon>Chlorophyta</taxon>
        <taxon>core chlorophytes</taxon>
        <taxon>Chlorophyceae</taxon>
        <taxon>CS clade</taxon>
        <taxon>Chlamydomonadales</taxon>
        <taxon>Tetrabaenaceae</taxon>
        <taxon>Tetrabaena</taxon>
    </lineage>
</organism>
<accession>A0A2J7ZYR9</accession>
<dbReference type="EMBL" id="PGGS01000307">
    <property type="protein sequence ID" value="PNH05414.1"/>
    <property type="molecule type" value="Genomic_DNA"/>
</dbReference>
<protein>
    <submittedName>
        <fullName evidence="2">Uncharacterized protein</fullName>
    </submittedName>
</protein>
<evidence type="ECO:0000256" key="1">
    <source>
        <dbReference type="SAM" id="MobiDB-lite"/>
    </source>
</evidence>
<sequence>MVRVSLARGGTDCWKKASSSAGGAAPSAKVTSPSAVSAAAGALSAKRAASAAAGMVEEGERTAALPLKKSSKPAPFSMGAGGAAAKESEGAAAKESEGAAWNCGCRGVLAWLFCAGMLYRGRKTLAGANATRAAAAAAAAAGAGGVGTAAAPGVVGAAVKVGAVIKR</sequence>